<dbReference type="EMBL" id="BOOJ01000025">
    <property type="protein sequence ID" value="GIH92210.1"/>
    <property type="molecule type" value="Genomic_DNA"/>
</dbReference>
<evidence type="ECO:0000313" key="1">
    <source>
        <dbReference type="EMBL" id="GIH92210.1"/>
    </source>
</evidence>
<keyword evidence="2" id="KW-1185">Reference proteome</keyword>
<organism evidence="1 2">
    <name type="scientific">Planobispora siamensis</name>
    <dbReference type="NCBI Taxonomy" id="936338"/>
    <lineage>
        <taxon>Bacteria</taxon>
        <taxon>Bacillati</taxon>
        <taxon>Actinomycetota</taxon>
        <taxon>Actinomycetes</taxon>
        <taxon>Streptosporangiales</taxon>
        <taxon>Streptosporangiaceae</taxon>
        <taxon>Planobispora</taxon>
    </lineage>
</organism>
<dbReference type="Proteomes" id="UP000619788">
    <property type="component" value="Unassembled WGS sequence"/>
</dbReference>
<sequence length="132" mass="13665">MGISIGVWEEAAGGIVAVIGPSAAIASAAGAGGRVLMPATPPGDEHAPVSRMAPVTTANRVICPDRMVSTRIRYRESVFSFVTNHIIVHDRFCRAGPATALLASPAAGVRLSEVGNRLTAWQAGSVTRTSRS</sequence>
<dbReference type="AlphaFoldDB" id="A0A8J3WK40"/>
<name>A0A8J3WK40_9ACTN</name>
<proteinExistence type="predicted"/>
<accession>A0A8J3WK40</accession>
<reference evidence="1 2" key="1">
    <citation type="submission" date="2021-01" db="EMBL/GenBank/DDBJ databases">
        <title>Whole genome shotgun sequence of Planobispora siamensis NBRC 107568.</title>
        <authorList>
            <person name="Komaki H."/>
            <person name="Tamura T."/>
        </authorList>
    </citation>
    <scope>NUCLEOTIDE SEQUENCE [LARGE SCALE GENOMIC DNA]</scope>
    <source>
        <strain evidence="1 2">NBRC 107568</strain>
    </source>
</reference>
<gene>
    <name evidence="1" type="ORF">Psi01_28400</name>
</gene>
<comment type="caution">
    <text evidence="1">The sequence shown here is derived from an EMBL/GenBank/DDBJ whole genome shotgun (WGS) entry which is preliminary data.</text>
</comment>
<protein>
    <submittedName>
        <fullName evidence="1">Uncharacterized protein</fullName>
    </submittedName>
</protein>
<evidence type="ECO:0000313" key="2">
    <source>
        <dbReference type="Proteomes" id="UP000619788"/>
    </source>
</evidence>